<keyword evidence="3" id="KW-1185">Reference proteome</keyword>
<dbReference type="Proteomes" id="UP001642487">
    <property type="component" value="Chromosome 9"/>
</dbReference>
<dbReference type="Pfam" id="PF03318">
    <property type="entry name" value="ETX_MTX2"/>
    <property type="match status" value="1"/>
</dbReference>
<dbReference type="SMART" id="SM00791">
    <property type="entry name" value="Agglutinin"/>
    <property type="match status" value="2"/>
</dbReference>
<sequence length="461" mass="53611">MIIPKYIALESRNNKKYLECTNEVEDIEGFLRFTGENVVNPRSKFEVERAKCNNRLVHIRSCYNNKYLVCKNHWVVAIAQEREEDQSKDSCTLFEPIYDTQHSTFYFRVVKLHMYIHVYRYNHKNKDYGLSYHFFLASDLSDRFIIIDWESLVVLPKHVAFKANNGCYLQGIWQEGHPYLQFSSNDIGDHRVPHETFMTTDGYVRIKSNYHGKFWRRDPNWIWADSDDTSSKDPNTLFWPVRLDGDHVALRCLGNNNFVERLSCEWKTNCLNAATSTITSTAKLKMEEPLVSRSIYNVEYRVSDARVYDEKVMIMATQKATNRTTQNETLTLKFSCTETKTSVLESFTTWKVGAQTALKATFPFIADGKIKISGEFSRTYKWGETITTTKTLETTQLVTVPPMSMVEVSLLSTQAYCDVPFSYTQRDVLSNGKQVFKDYDDGVYIGSNCYNFKYDSTQIRL</sequence>
<dbReference type="PANTHER" id="PTHR39244">
    <property type="entry name" value="NATTERIN-4"/>
    <property type="match status" value="1"/>
</dbReference>
<evidence type="ECO:0000313" key="3">
    <source>
        <dbReference type="Proteomes" id="UP001642487"/>
    </source>
</evidence>
<dbReference type="InterPro" id="IPR036242">
    <property type="entry name" value="Agglutinin_dom_sf"/>
</dbReference>
<evidence type="ECO:0000313" key="2">
    <source>
        <dbReference type="EMBL" id="CAK9328563.1"/>
    </source>
</evidence>
<dbReference type="Gene3D" id="2.80.10.50">
    <property type="match status" value="2"/>
</dbReference>
<dbReference type="CDD" id="cd20216">
    <property type="entry name" value="PFM_HFR-2-like"/>
    <property type="match status" value="1"/>
</dbReference>
<organism evidence="2 3">
    <name type="scientific">Citrullus colocynthis</name>
    <name type="common">colocynth</name>
    <dbReference type="NCBI Taxonomy" id="252529"/>
    <lineage>
        <taxon>Eukaryota</taxon>
        <taxon>Viridiplantae</taxon>
        <taxon>Streptophyta</taxon>
        <taxon>Embryophyta</taxon>
        <taxon>Tracheophyta</taxon>
        <taxon>Spermatophyta</taxon>
        <taxon>Magnoliopsida</taxon>
        <taxon>eudicotyledons</taxon>
        <taxon>Gunneridae</taxon>
        <taxon>Pentapetalae</taxon>
        <taxon>rosids</taxon>
        <taxon>fabids</taxon>
        <taxon>Cucurbitales</taxon>
        <taxon>Cucurbitaceae</taxon>
        <taxon>Benincaseae</taxon>
        <taxon>Citrullus</taxon>
    </lineage>
</organism>
<gene>
    <name evidence="2" type="ORF">CITCOLO1_LOCUS20983</name>
</gene>
<evidence type="ECO:0000259" key="1">
    <source>
        <dbReference type="SMART" id="SM00791"/>
    </source>
</evidence>
<dbReference type="InterPro" id="IPR004991">
    <property type="entry name" value="Aerolysin-like"/>
</dbReference>
<reference evidence="2 3" key="1">
    <citation type="submission" date="2024-03" db="EMBL/GenBank/DDBJ databases">
        <authorList>
            <person name="Gkanogiannis A."/>
            <person name="Becerra Lopez-Lavalle L."/>
        </authorList>
    </citation>
    <scope>NUCLEOTIDE SEQUENCE [LARGE SCALE GENOMIC DNA]</scope>
</reference>
<dbReference type="Pfam" id="PF07468">
    <property type="entry name" value="Agglutinin"/>
    <property type="match status" value="2"/>
</dbReference>
<feature type="domain" description="Agglutinin" evidence="1">
    <location>
        <begin position="1"/>
        <end position="148"/>
    </location>
</feature>
<dbReference type="InterPro" id="IPR053237">
    <property type="entry name" value="Natterin_C"/>
</dbReference>
<feature type="domain" description="Agglutinin" evidence="1">
    <location>
        <begin position="153"/>
        <end position="288"/>
    </location>
</feature>
<dbReference type="EMBL" id="OZ021743">
    <property type="protein sequence ID" value="CAK9328563.1"/>
    <property type="molecule type" value="Genomic_DNA"/>
</dbReference>
<name>A0ABP0Z711_9ROSI</name>
<accession>A0ABP0Z711</accession>
<dbReference type="Gene3D" id="2.170.15.10">
    <property type="entry name" value="Proaerolysin, chain A, domain 3"/>
    <property type="match status" value="1"/>
</dbReference>
<dbReference type="SUPFAM" id="SSF56973">
    <property type="entry name" value="Aerolisin/ETX pore-forming domain"/>
    <property type="match status" value="1"/>
</dbReference>
<protein>
    <recommendedName>
        <fullName evidence="1">Agglutinin domain-containing protein</fullName>
    </recommendedName>
</protein>
<dbReference type="CDD" id="cd00257">
    <property type="entry name" value="beta-trefoil_FSCN-like"/>
    <property type="match status" value="1"/>
</dbReference>
<dbReference type="PANTHER" id="PTHR39244:SF5">
    <property type="entry name" value="NATTERIN-3-LIKE"/>
    <property type="match status" value="1"/>
</dbReference>
<dbReference type="InterPro" id="IPR008998">
    <property type="entry name" value="Agglutinin"/>
</dbReference>
<proteinExistence type="predicted"/>
<dbReference type="SUPFAM" id="SSF50382">
    <property type="entry name" value="Agglutinin"/>
    <property type="match status" value="2"/>
</dbReference>